<dbReference type="InterPro" id="IPR004860">
    <property type="entry name" value="LAGLIDADG_dom"/>
</dbReference>
<dbReference type="eggNOG" id="ENOG502T6DI">
    <property type="taxonomic scope" value="Eukaryota"/>
</dbReference>
<dbReference type="PANTHER" id="PTHR36181">
    <property type="entry name" value="INTRON-ENCODED ENDONUCLEASE AI3-RELATED"/>
    <property type="match status" value="1"/>
</dbReference>
<keyword evidence="3" id="KW-0378">Hydrolase</keyword>
<dbReference type="GO" id="GO:0004519">
    <property type="term" value="F:endonuclease activity"/>
    <property type="evidence" value="ECO:0007669"/>
    <property type="project" value="UniProtKB-KW"/>
</dbReference>
<evidence type="ECO:0000256" key="1">
    <source>
        <dbReference type="ARBA" id="ARBA00002670"/>
    </source>
</evidence>
<comment type="function">
    <text evidence="1">Mitochondrial DNA endonuclease involved in intron homing.</text>
</comment>
<dbReference type="SUPFAM" id="SSF55608">
    <property type="entry name" value="Homing endonucleases"/>
    <property type="match status" value="1"/>
</dbReference>
<sequence length="133" mass="15194">MNTFSSLNPQWVAGFIDGEGCFHVSIIKNNTMKTGYEVRLEFSITQHVRDAELMSLFIIFFFNCGYLASDGSLKVQFRIRSLKQIEDNLLPFLANNPLLTKKSLDVADFIKVFNLMKAKKHLTMDGINIIQNI</sequence>
<name>G4U3F1_SERID</name>
<dbReference type="PANTHER" id="PTHR36181:SF4">
    <property type="entry name" value="LAGLIDADG ENDONUCLEASE"/>
    <property type="match status" value="1"/>
</dbReference>
<geneLocation type="mitochondrion" evidence="3"/>
<dbReference type="Proteomes" id="UP000007148">
    <property type="component" value="Mitochondrion MT"/>
</dbReference>
<feature type="domain" description="Homing endonuclease LAGLIDADG" evidence="2">
    <location>
        <begin position="13"/>
        <end position="112"/>
    </location>
</feature>
<dbReference type="Pfam" id="PF00961">
    <property type="entry name" value="LAGLIDADG_1"/>
    <property type="match status" value="1"/>
</dbReference>
<keyword evidence="4" id="KW-1185">Reference proteome</keyword>
<reference evidence="3 4" key="1">
    <citation type="journal article" date="2011" name="PLoS Pathog.">
        <title>Endophytic Life Strategies Decoded by Genome and Transcriptome Analyses of the Mutualistic Root Symbiont Piriformospora indica.</title>
        <authorList>
            <person name="Zuccaro A."/>
            <person name="Lahrmann U."/>
            <person name="Guldener U."/>
            <person name="Langen G."/>
            <person name="Pfiffi S."/>
            <person name="Biedenkopf D."/>
            <person name="Wong P."/>
            <person name="Samans B."/>
            <person name="Grimm C."/>
            <person name="Basiewicz M."/>
            <person name="Murat C."/>
            <person name="Martin F."/>
            <person name="Kogel K.H."/>
        </authorList>
    </citation>
    <scope>NUCLEOTIDE SEQUENCE [LARGE SCALE GENOMIC DNA]</scope>
    <source>
        <strain evidence="3 4">DSM 11827</strain>
    </source>
</reference>
<keyword evidence="3" id="KW-0496">Mitochondrion</keyword>
<dbReference type="GO" id="GO:0005739">
    <property type="term" value="C:mitochondrion"/>
    <property type="evidence" value="ECO:0007669"/>
    <property type="project" value="UniProtKB-ARBA"/>
</dbReference>
<organism evidence="4">
    <name type="scientific">Serendipita indica (strain DSM 11827)</name>
    <name type="common">Root endophyte fungus</name>
    <name type="synonym">Piriformospora indica</name>
    <dbReference type="NCBI Taxonomy" id="1109443"/>
    <lineage>
        <taxon>Eukaryota</taxon>
        <taxon>Fungi</taxon>
        <taxon>Dikarya</taxon>
        <taxon>Basidiomycota</taxon>
        <taxon>Agaricomycotina</taxon>
        <taxon>Agaricomycetes</taxon>
        <taxon>Sebacinales</taxon>
        <taxon>Serendipitaceae</taxon>
        <taxon>Serendipita</taxon>
    </lineage>
</organism>
<dbReference type="InParanoid" id="G4U3F1"/>
<dbReference type="InterPro" id="IPR027434">
    <property type="entry name" value="Homing_endonucl"/>
</dbReference>
<proteinExistence type="predicted"/>
<dbReference type="EMBL" id="FQ859090">
    <property type="protein sequence ID" value="CCA78110.1"/>
    <property type="molecule type" value="Genomic_DNA"/>
</dbReference>
<keyword evidence="3" id="KW-0540">Nuclease</keyword>
<dbReference type="STRING" id="1109443.G4U3F1"/>
<protein>
    <submittedName>
        <fullName evidence="3">Related to LAGLIDADG endonuclease</fullName>
    </submittedName>
</protein>
<dbReference type="OrthoDB" id="5424169at2759"/>
<evidence type="ECO:0000259" key="2">
    <source>
        <dbReference type="Pfam" id="PF00961"/>
    </source>
</evidence>
<dbReference type="InterPro" id="IPR051289">
    <property type="entry name" value="LAGLIDADG_Endonuclease"/>
</dbReference>
<evidence type="ECO:0000313" key="4">
    <source>
        <dbReference type="Proteomes" id="UP000007148"/>
    </source>
</evidence>
<accession>G4U3F1</accession>
<dbReference type="Gene3D" id="3.10.28.10">
    <property type="entry name" value="Homing endonucleases"/>
    <property type="match status" value="1"/>
</dbReference>
<dbReference type="AlphaFoldDB" id="G4U3F1"/>
<evidence type="ECO:0000313" key="3">
    <source>
        <dbReference type="EMBL" id="CCA78110.1"/>
    </source>
</evidence>
<gene>
    <name evidence="3" type="ORF">PIIN_mit_LAG5</name>
</gene>
<keyword evidence="3" id="KW-0255">Endonuclease</keyword>